<accession>A0AB33JR92</accession>
<feature type="chain" id="PRO_5044212113" evidence="1">
    <location>
        <begin position="21"/>
        <end position="102"/>
    </location>
</feature>
<name>A0AB33JR92_9ACTN</name>
<feature type="signal peptide" evidence="1">
    <location>
        <begin position="1"/>
        <end position="20"/>
    </location>
</feature>
<protein>
    <submittedName>
        <fullName evidence="2">Uncharacterized protein</fullName>
    </submittedName>
</protein>
<keyword evidence="1" id="KW-0732">Signal</keyword>
<proteinExistence type="predicted"/>
<dbReference type="AlphaFoldDB" id="A0AB33JR92"/>
<organism evidence="2">
    <name type="scientific">Kitasatospora sp. CMC57</name>
    <dbReference type="NCBI Taxonomy" id="3231513"/>
    <lineage>
        <taxon>Bacteria</taxon>
        <taxon>Bacillati</taxon>
        <taxon>Actinomycetota</taxon>
        <taxon>Actinomycetes</taxon>
        <taxon>Kitasatosporales</taxon>
        <taxon>Streptomycetaceae</taxon>
        <taxon>Kitasatospora</taxon>
    </lineage>
</organism>
<sequence>MYVLGAAWAIPAPSAPLAMAAAATRVAPARKLRLLNELVMDTSLALEGEWGSAGVRASGPAGDGRRLLRMKVRHVAMGCQRVSGDRNGLLVEWFAYFRDGLS</sequence>
<evidence type="ECO:0000256" key="1">
    <source>
        <dbReference type="SAM" id="SignalP"/>
    </source>
</evidence>
<evidence type="ECO:0000313" key="2">
    <source>
        <dbReference type="EMBL" id="BFP43814.1"/>
    </source>
</evidence>
<gene>
    <name evidence="2" type="ORF">KCMC57_01820</name>
</gene>
<reference evidence="2" key="1">
    <citation type="submission" date="2024-07" db="EMBL/GenBank/DDBJ databases">
        <title>Complete genome sequences of cellulolytic bacteria, Kitasatospora sp. CMC57 and Streptomyces sp. CMC78, isolated from Japanese agricultural soil.</title>
        <authorList>
            <person name="Hashimoto T."/>
            <person name="Ito M."/>
            <person name="Iwamoto M."/>
            <person name="Fukahori D."/>
            <person name="Shoda T."/>
            <person name="Sakoda M."/>
            <person name="Morohoshi T."/>
            <person name="Mitsuboshi M."/>
            <person name="Nishizawa T."/>
        </authorList>
    </citation>
    <scope>NUCLEOTIDE SEQUENCE</scope>
    <source>
        <strain evidence="2">CMC57</strain>
    </source>
</reference>
<dbReference type="EMBL" id="AP035881">
    <property type="protein sequence ID" value="BFP43814.1"/>
    <property type="molecule type" value="Genomic_DNA"/>
</dbReference>